<dbReference type="Proteomes" id="UP001164286">
    <property type="component" value="Unassembled WGS sequence"/>
</dbReference>
<feature type="region of interest" description="Disordered" evidence="1">
    <location>
        <begin position="291"/>
        <end position="330"/>
    </location>
</feature>
<dbReference type="EMBL" id="JAKWFO010000014">
    <property type="protein sequence ID" value="KAI9632734.1"/>
    <property type="molecule type" value="Genomic_DNA"/>
</dbReference>
<evidence type="ECO:0000256" key="1">
    <source>
        <dbReference type="SAM" id="MobiDB-lite"/>
    </source>
</evidence>
<dbReference type="InterPro" id="IPR039715">
    <property type="entry name" value="ZCCHC10"/>
</dbReference>
<dbReference type="AlphaFoldDB" id="A0AA38H596"/>
<comment type="caution">
    <text evidence="2">The sequence shown here is derived from an EMBL/GenBank/DDBJ whole genome shotgun (WGS) entry which is preliminary data.</text>
</comment>
<dbReference type="GeneID" id="77730602"/>
<sequence>MSFLYPTSHYLTAKVEVSFENGGLVEMVGGPNTGSSYSLSGFVTLQLPALPRGVQQTRKREVKDLTLTMESMTDYHDDHGRYTPFRLHTYVASLATEALSIPSHDPLRPNDAKLLLSIPFDLRLPGWLPPTHISRMTKIEHGVTAKATLVWASSPSPSPTAQYSFLAEQAAAKESWRECLSAEEPMEQKTSVRRSRFDQYFLPKSSTSNSPVTSSSKHTLFDIIRHRLPAAISLSDRPAERQYTLKPEADPDSPVECIVMCPDWVDVNGPERSLKIALRLRAKRAPDWTAGGDACPLNIREPAQSAGSSSSSSSVAAAGPSSQSGSASKVDKAEDIYTHVLELGMEVEEVERFSSTPITSWGQSFPVPANQPNRAGTVHPLISGRSPFADMGVILQNDARPHRATTSRPCLLADDGSQRNFFFAGDGLSLADRWRKVNVVLPMPAVDSKQKGNRPQSELDSPFLRVRHNLKIKMVCRNAGSDETKIILLTTPIRFGTLPATSPDSKLKDESHLPAYIQLFHENGDLRECDPLPLYSRDEPGEDIIMAEPTPDTASSSSSSLPAAKPVSPGVPPLPPLAVRRAVSPPIPIDIPSQDDDYIMESDSSSGSEEDDGESDSASDGSGEVGGSSSGSSLSSASTSGSARAGASASGSSSRMTSASRESILEGLRARAAAARAEETRAERERERERDRQRRMEIQRARERETRSQAPPPTPRTPGGRKPVTRGSRAVRSAV</sequence>
<protein>
    <submittedName>
        <fullName evidence="2">Uncharacterized protein</fullName>
    </submittedName>
</protein>
<evidence type="ECO:0000313" key="3">
    <source>
        <dbReference type="Proteomes" id="UP001164286"/>
    </source>
</evidence>
<reference evidence="2" key="1">
    <citation type="journal article" date="2022" name="G3 (Bethesda)">
        <title>High quality genome of the basidiomycete yeast Dioszegia hungarica PDD-24b-2 isolated from cloud water.</title>
        <authorList>
            <person name="Jarrige D."/>
            <person name="Haridas S."/>
            <person name="Bleykasten-Grosshans C."/>
            <person name="Joly M."/>
            <person name="Nadalig T."/>
            <person name="Sancelme M."/>
            <person name="Vuilleumier S."/>
            <person name="Grigoriev I.V."/>
            <person name="Amato P."/>
            <person name="Bringel F."/>
        </authorList>
    </citation>
    <scope>NUCLEOTIDE SEQUENCE</scope>
    <source>
        <strain evidence="2">PDD-24b-2</strain>
    </source>
</reference>
<feature type="compositionally biased region" description="Basic and acidic residues" evidence="1">
    <location>
        <begin position="676"/>
        <end position="707"/>
    </location>
</feature>
<evidence type="ECO:0000313" key="2">
    <source>
        <dbReference type="EMBL" id="KAI9632734.1"/>
    </source>
</evidence>
<feature type="compositionally biased region" description="Low complexity" evidence="1">
    <location>
        <begin position="302"/>
        <end position="328"/>
    </location>
</feature>
<gene>
    <name evidence="2" type="ORF">MKK02DRAFT_41044</name>
</gene>
<feature type="compositionally biased region" description="Low complexity" evidence="1">
    <location>
        <begin position="717"/>
        <end position="727"/>
    </location>
</feature>
<feature type="region of interest" description="Disordered" evidence="1">
    <location>
        <begin position="585"/>
        <end position="735"/>
    </location>
</feature>
<feature type="region of interest" description="Disordered" evidence="1">
    <location>
        <begin position="538"/>
        <end position="572"/>
    </location>
</feature>
<dbReference type="RefSeq" id="XP_052942511.1">
    <property type="nucleotide sequence ID" value="XM_053091397.1"/>
</dbReference>
<accession>A0AA38H596</accession>
<dbReference type="PANTHER" id="PTHR13491:SF0">
    <property type="entry name" value="ZINC FINGER CCHC DOMAIN-CONTAINING PROTEIN 10"/>
    <property type="match status" value="1"/>
</dbReference>
<proteinExistence type="predicted"/>
<feature type="compositionally biased region" description="Acidic residues" evidence="1">
    <location>
        <begin position="608"/>
        <end position="617"/>
    </location>
</feature>
<feature type="compositionally biased region" description="Low complexity" evidence="1">
    <location>
        <begin position="630"/>
        <end position="662"/>
    </location>
</feature>
<organism evidence="2 3">
    <name type="scientific">Dioszegia hungarica</name>
    <dbReference type="NCBI Taxonomy" id="4972"/>
    <lineage>
        <taxon>Eukaryota</taxon>
        <taxon>Fungi</taxon>
        <taxon>Dikarya</taxon>
        <taxon>Basidiomycota</taxon>
        <taxon>Agaricomycotina</taxon>
        <taxon>Tremellomycetes</taxon>
        <taxon>Tremellales</taxon>
        <taxon>Bulleribasidiaceae</taxon>
        <taxon>Dioszegia</taxon>
    </lineage>
</organism>
<name>A0AA38H596_9TREE</name>
<dbReference type="PANTHER" id="PTHR13491">
    <property type="entry name" value="ZCCHC10 PROTEIN"/>
    <property type="match status" value="1"/>
</dbReference>
<keyword evidence="3" id="KW-1185">Reference proteome</keyword>